<evidence type="ECO:0000256" key="5">
    <source>
        <dbReference type="SAM" id="MobiDB-lite"/>
    </source>
</evidence>
<feature type="region of interest" description="Disordered" evidence="5">
    <location>
        <begin position="78"/>
        <end position="110"/>
    </location>
</feature>
<evidence type="ECO:0000259" key="6">
    <source>
        <dbReference type="PROSITE" id="PS50090"/>
    </source>
</evidence>
<dbReference type="SMART" id="SM00717">
    <property type="entry name" value="SANT"/>
    <property type="match status" value="1"/>
</dbReference>
<dbReference type="PANTHER" id="PTHR43952">
    <property type="entry name" value="MYB FAMILY TRANSCRIPTION FACTOR-RELATED"/>
    <property type="match status" value="1"/>
</dbReference>
<dbReference type="InterPro" id="IPR044636">
    <property type="entry name" value="RADIALIS-like"/>
</dbReference>
<dbReference type="STRING" id="3641.A0A061DH59"/>
<name>A0A061DH59_THECC</name>
<keyword evidence="4" id="KW-0539">Nucleus</keyword>
<dbReference type="Gramene" id="EOX91096">
    <property type="protein sequence ID" value="EOX91096"/>
    <property type="gene ID" value="TCM_000385"/>
</dbReference>
<dbReference type="eggNOG" id="KOG0724">
    <property type="taxonomic scope" value="Eukaryota"/>
</dbReference>
<accession>A0A061DH59</accession>
<evidence type="ECO:0000313" key="8">
    <source>
        <dbReference type="Proteomes" id="UP000026915"/>
    </source>
</evidence>
<evidence type="ECO:0000256" key="2">
    <source>
        <dbReference type="ARBA" id="ARBA00023015"/>
    </source>
</evidence>
<dbReference type="FunFam" id="1.10.10.60:FF:000154">
    <property type="entry name" value="Transcription factor SRM1"/>
    <property type="match status" value="1"/>
</dbReference>
<dbReference type="OMA" id="RWYNIAM"/>
<protein>
    <submittedName>
        <fullName evidence="7">RAD-like 1</fullName>
    </submittedName>
</protein>
<feature type="domain" description="Myb-like" evidence="6">
    <location>
        <begin position="7"/>
        <end position="61"/>
    </location>
</feature>
<evidence type="ECO:0000256" key="1">
    <source>
        <dbReference type="ARBA" id="ARBA00004123"/>
    </source>
</evidence>
<dbReference type="PROSITE" id="PS50090">
    <property type="entry name" value="MYB_LIKE"/>
    <property type="match status" value="1"/>
</dbReference>
<dbReference type="InParanoid" id="A0A061DH59"/>
<comment type="subcellular location">
    <subcellularLocation>
        <location evidence="1">Nucleus</location>
    </subcellularLocation>
</comment>
<keyword evidence="8" id="KW-1185">Reference proteome</keyword>
<dbReference type="InterPro" id="IPR001005">
    <property type="entry name" value="SANT/Myb"/>
</dbReference>
<dbReference type="GO" id="GO:0003700">
    <property type="term" value="F:DNA-binding transcription factor activity"/>
    <property type="evidence" value="ECO:0007669"/>
    <property type="project" value="InterPro"/>
</dbReference>
<keyword evidence="3" id="KW-0804">Transcription</keyword>
<dbReference type="CDD" id="cd00167">
    <property type="entry name" value="SANT"/>
    <property type="match status" value="1"/>
</dbReference>
<organism evidence="7 8">
    <name type="scientific">Theobroma cacao</name>
    <name type="common">Cacao</name>
    <name type="synonym">Cocoa</name>
    <dbReference type="NCBI Taxonomy" id="3641"/>
    <lineage>
        <taxon>Eukaryota</taxon>
        <taxon>Viridiplantae</taxon>
        <taxon>Streptophyta</taxon>
        <taxon>Embryophyta</taxon>
        <taxon>Tracheophyta</taxon>
        <taxon>Spermatophyta</taxon>
        <taxon>Magnoliopsida</taxon>
        <taxon>eudicotyledons</taxon>
        <taxon>Gunneridae</taxon>
        <taxon>Pentapetalae</taxon>
        <taxon>rosids</taxon>
        <taxon>malvids</taxon>
        <taxon>Malvales</taxon>
        <taxon>Malvaceae</taxon>
        <taxon>Byttnerioideae</taxon>
        <taxon>Theobroma</taxon>
    </lineage>
</organism>
<dbReference type="GO" id="GO:0005634">
    <property type="term" value="C:nucleus"/>
    <property type="evidence" value="ECO:0007669"/>
    <property type="project" value="UniProtKB-SubCell"/>
</dbReference>
<dbReference type="PANTHER" id="PTHR43952:SF60">
    <property type="entry name" value="PROTEIN RADIALIS-LIKE 3"/>
    <property type="match status" value="1"/>
</dbReference>
<evidence type="ECO:0000256" key="4">
    <source>
        <dbReference type="ARBA" id="ARBA00023242"/>
    </source>
</evidence>
<dbReference type="Gene3D" id="1.10.10.60">
    <property type="entry name" value="Homeodomain-like"/>
    <property type="match status" value="1"/>
</dbReference>
<dbReference type="InterPro" id="IPR009057">
    <property type="entry name" value="Homeodomain-like_sf"/>
</dbReference>
<gene>
    <name evidence="7" type="ORF">TCM_000385</name>
</gene>
<evidence type="ECO:0000256" key="3">
    <source>
        <dbReference type="ARBA" id="ARBA00023163"/>
    </source>
</evidence>
<dbReference type="AlphaFoldDB" id="A0A061DH59"/>
<reference evidence="7 8" key="1">
    <citation type="journal article" date="2013" name="Genome Biol.">
        <title>The genome sequence of the most widely cultivated cacao type and its use to identify candidate genes regulating pod color.</title>
        <authorList>
            <person name="Motamayor J.C."/>
            <person name="Mockaitis K."/>
            <person name="Schmutz J."/>
            <person name="Haiminen N."/>
            <person name="Iii D.L."/>
            <person name="Cornejo O."/>
            <person name="Findley S.D."/>
            <person name="Zheng P."/>
            <person name="Utro F."/>
            <person name="Royaert S."/>
            <person name="Saski C."/>
            <person name="Jenkins J."/>
            <person name="Podicheti R."/>
            <person name="Zhao M."/>
            <person name="Scheffler B.E."/>
            <person name="Stack J.C."/>
            <person name="Feltus F.A."/>
            <person name="Mustiga G.M."/>
            <person name="Amores F."/>
            <person name="Phillips W."/>
            <person name="Marelli J.P."/>
            <person name="May G.D."/>
            <person name="Shapiro H."/>
            <person name="Ma J."/>
            <person name="Bustamante C.D."/>
            <person name="Schnell R.J."/>
            <person name="Main D."/>
            <person name="Gilbert D."/>
            <person name="Parida L."/>
            <person name="Kuhn D.N."/>
        </authorList>
    </citation>
    <scope>NUCLEOTIDE SEQUENCE [LARGE SCALE GENOMIC DNA]</scope>
    <source>
        <strain evidence="8">cv. Matina 1-6</strain>
    </source>
</reference>
<sequence>MGSSQFSSSTYDSNWTPEQNKMFENALAIYDTDVPDRWQKIAKLVGGTNEQEVKRQYEILLDDIKRIESGKVRLPKYRRNEGSSRINDISNEEQSRWGDEASSPTSLPQE</sequence>
<proteinExistence type="predicted"/>
<keyword evidence="2" id="KW-0805">Transcription regulation</keyword>
<dbReference type="Proteomes" id="UP000026915">
    <property type="component" value="Chromosome 1"/>
</dbReference>
<dbReference type="Pfam" id="PF00249">
    <property type="entry name" value="Myb_DNA-binding"/>
    <property type="match status" value="1"/>
</dbReference>
<evidence type="ECO:0000313" key="7">
    <source>
        <dbReference type="EMBL" id="EOX91096.1"/>
    </source>
</evidence>
<dbReference type="SUPFAM" id="SSF46689">
    <property type="entry name" value="Homeodomain-like"/>
    <property type="match status" value="1"/>
</dbReference>
<dbReference type="HOGENOM" id="CLU_137624_1_0_1"/>
<dbReference type="EMBL" id="CM001879">
    <property type="protein sequence ID" value="EOX91096.1"/>
    <property type="molecule type" value="Genomic_DNA"/>
</dbReference>